<keyword evidence="3" id="KW-1185">Reference proteome</keyword>
<dbReference type="EMBL" id="JBFOLK010000001">
    <property type="protein sequence ID" value="KAL2541253.1"/>
    <property type="molecule type" value="Genomic_DNA"/>
</dbReference>
<organism evidence="2 3">
    <name type="scientific">Abeliophyllum distichum</name>
    <dbReference type="NCBI Taxonomy" id="126358"/>
    <lineage>
        <taxon>Eukaryota</taxon>
        <taxon>Viridiplantae</taxon>
        <taxon>Streptophyta</taxon>
        <taxon>Embryophyta</taxon>
        <taxon>Tracheophyta</taxon>
        <taxon>Spermatophyta</taxon>
        <taxon>Magnoliopsida</taxon>
        <taxon>eudicotyledons</taxon>
        <taxon>Gunneridae</taxon>
        <taxon>Pentapetalae</taxon>
        <taxon>asterids</taxon>
        <taxon>lamiids</taxon>
        <taxon>Lamiales</taxon>
        <taxon>Oleaceae</taxon>
        <taxon>Forsythieae</taxon>
        <taxon>Abeliophyllum</taxon>
    </lineage>
</organism>
<evidence type="ECO:0000313" key="3">
    <source>
        <dbReference type="Proteomes" id="UP001604336"/>
    </source>
</evidence>
<accession>A0ABD1VX69</accession>
<name>A0ABD1VX69_9LAMI</name>
<dbReference type="Proteomes" id="UP001604336">
    <property type="component" value="Unassembled WGS sequence"/>
</dbReference>
<feature type="region of interest" description="Disordered" evidence="1">
    <location>
        <begin position="38"/>
        <end position="79"/>
    </location>
</feature>
<gene>
    <name evidence="2" type="ORF">Adt_02231</name>
</gene>
<feature type="compositionally biased region" description="Basic and acidic residues" evidence="1">
    <location>
        <begin position="46"/>
        <end position="77"/>
    </location>
</feature>
<dbReference type="AlphaFoldDB" id="A0ABD1VX69"/>
<sequence length="106" mass="11869">MEAIKQFYLKSAEAEKKGLSKTIVYLSKNTGIIGSRKFVITSPDRTPPREPVKHDEIPPPEPEKKKAVTPPKRDRGSIDPFCSLVAPPLLASRPVRQVEIPQPRRS</sequence>
<evidence type="ECO:0000256" key="1">
    <source>
        <dbReference type="SAM" id="MobiDB-lite"/>
    </source>
</evidence>
<comment type="caution">
    <text evidence="2">The sequence shown here is derived from an EMBL/GenBank/DDBJ whole genome shotgun (WGS) entry which is preliminary data.</text>
</comment>
<protein>
    <submittedName>
        <fullName evidence="2">Uncharacterized protein</fullName>
    </submittedName>
</protein>
<reference evidence="3" key="1">
    <citation type="submission" date="2024-07" db="EMBL/GenBank/DDBJ databases">
        <title>Two chromosome-level genome assemblies of Korean endemic species Abeliophyllum distichum and Forsythia ovata (Oleaceae).</title>
        <authorList>
            <person name="Jang H."/>
        </authorList>
    </citation>
    <scope>NUCLEOTIDE SEQUENCE [LARGE SCALE GENOMIC DNA]</scope>
</reference>
<proteinExistence type="predicted"/>
<evidence type="ECO:0000313" key="2">
    <source>
        <dbReference type="EMBL" id="KAL2541253.1"/>
    </source>
</evidence>